<organism evidence="4 5">
    <name type="scientific">Musa acuminata subsp. malaccensis</name>
    <name type="common">Wild banana</name>
    <name type="synonym">Musa malaccensis</name>
    <dbReference type="NCBI Taxonomy" id="214687"/>
    <lineage>
        <taxon>Eukaryota</taxon>
        <taxon>Viridiplantae</taxon>
        <taxon>Streptophyta</taxon>
        <taxon>Embryophyta</taxon>
        <taxon>Tracheophyta</taxon>
        <taxon>Spermatophyta</taxon>
        <taxon>Magnoliopsida</taxon>
        <taxon>Liliopsida</taxon>
        <taxon>Zingiberales</taxon>
        <taxon>Musaceae</taxon>
        <taxon>Musa</taxon>
    </lineage>
</organism>
<dbReference type="EnsemblPlants" id="Ma01_t00670.3">
    <property type="protein sequence ID" value="Ma01_p00670.3"/>
    <property type="gene ID" value="Ma01_g00670"/>
</dbReference>
<keyword evidence="1" id="KW-0175">Coiled coil</keyword>
<dbReference type="EMBL" id="HG996466">
    <property type="protein sequence ID" value="CAG1858165.1"/>
    <property type="molecule type" value="Genomic_DNA"/>
</dbReference>
<evidence type="ECO:0000256" key="1">
    <source>
        <dbReference type="SAM" id="Coils"/>
    </source>
</evidence>
<feature type="compositionally biased region" description="Basic residues" evidence="2">
    <location>
        <begin position="63"/>
        <end position="74"/>
    </location>
</feature>
<reference evidence="3" key="1">
    <citation type="submission" date="2021-03" db="EMBL/GenBank/DDBJ databases">
        <authorList>
            <consortium name="Genoscope - CEA"/>
            <person name="William W."/>
        </authorList>
    </citation>
    <scope>NUCLEOTIDE SEQUENCE</scope>
    <source>
        <strain evidence="3">Doubled-haploid Pahang</strain>
    </source>
</reference>
<dbReference type="Gramene" id="Ma01_t00670.3">
    <property type="protein sequence ID" value="Ma01_p00670.3"/>
    <property type="gene ID" value="Ma01_g00670"/>
</dbReference>
<dbReference type="Proteomes" id="UP000012960">
    <property type="component" value="Unplaced"/>
</dbReference>
<dbReference type="InParanoid" id="A0A804HNU4"/>
<sequence length="282" mass="31169">MVVYAFAAAGYPDEWVHDAFFDPRLAATVLLSFRRGKRPEPESEGDEKPSTSATAADAPLPKWGRRIKRPRMMRLPRILSATRDEEMEDEAAEKRKGKRRASPQSPLEGYSSASGSDGEEGASSAEKPPKAPMSPFPATPSGDGRTKVVADLRAPLISSIPVSAPIRRPASRKMTKPELQAVERTLLEERANLHKDMEVLRRAVEELRADNRKLEVSTTTYACLRPFRHFPLLPCSVGTVYPVMSSFNGPIFRWSGRKHSSYRCRALGHGSCLPVNCGFGCC</sequence>
<dbReference type="AlphaFoldDB" id="A0A804HNU4"/>
<name>A0A804HNU4_MUSAM</name>
<feature type="compositionally biased region" description="Basic and acidic residues" evidence="2">
    <location>
        <begin position="38"/>
        <end position="49"/>
    </location>
</feature>
<evidence type="ECO:0000313" key="5">
    <source>
        <dbReference type="Proteomes" id="UP000012960"/>
    </source>
</evidence>
<proteinExistence type="predicted"/>
<dbReference type="PANTHER" id="PTHR35099">
    <property type="entry name" value="OS02G0182700 PROTEIN"/>
    <property type="match status" value="1"/>
</dbReference>
<dbReference type="PANTHER" id="PTHR35099:SF2">
    <property type="entry name" value="OS02G0182700 PROTEIN"/>
    <property type="match status" value="1"/>
</dbReference>
<gene>
    <name evidence="3" type="ORF">GSMUA_284600.1</name>
</gene>
<keyword evidence="5" id="KW-1185">Reference proteome</keyword>
<feature type="coiled-coil region" evidence="1">
    <location>
        <begin position="190"/>
        <end position="217"/>
    </location>
</feature>
<protein>
    <submittedName>
        <fullName evidence="3">(wild Malaysian banana) hypothetical protein</fullName>
    </submittedName>
</protein>
<accession>A0A804HNU4</accession>
<evidence type="ECO:0000256" key="2">
    <source>
        <dbReference type="SAM" id="MobiDB-lite"/>
    </source>
</evidence>
<feature type="region of interest" description="Disordered" evidence="2">
    <location>
        <begin position="36"/>
        <end position="146"/>
    </location>
</feature>
<evidence type="ECO:0000313" key="4">
    <source>
        <dbReference type="EnsemblPlants" id="Ma01_p00670.3"/>
    </source>
</evidence>
<reference evidence="4" key="2">
    <citation type="submission" date="2021-05" db="UniProtKB">
        <authorList>
            <consortium name="EnsemblPlants"/>
        </authorList>
    </citation>
    <scope>IDENTIFICATION</scope>
    <source>
        <strain evidence="4">subsp. malaccensis</strain>
    </source>
</reference>
<evidence type="ECO:0000313" key="3">
    <source>
        <dbReference type="EMBL" id="CAG1858165.1"/>
    </source>
</evidence>
<feature type="compositionally biased region" description="Low complexity" evidence="2">
    <location>
        <begin position="111"/>
        <end position="126"/>
    </location>
</feature>